<comment type="subcellular location">
    <subcellularLocation>
        <location evidence="1 7">Cell outer membrane</location>
        <topology evidence="1 7">Multi-pass membrane protein</topology>
    </subcellularLocation>
</comment>
<dbReference type="SUPFAM" id="SSF49464">
    <property type="entry name" value="Carboxypeptidase regulatory domain-like"/>
    <property type="match status" value="1"/>
</dbReference>
<dbReference type="InterPro" id="IPR037066">
    <property type="entry name" value="Plug_dom_sf"/>
</dbReference>
<comment type="similarity">
    <text evidence="7">Belongs to the TonB-dependent receptor family.</text>
</comment>
<dbReference type="AlphaFoldDB" id="E4T5K9"/>
<feature type="signal peptide" evidence="8">
    <location>
        <begin position="1"/>
        <end position="22"/>
    </location>
</feature>
<dbReference type="Proteomes" id="UP000008718">
    <property type="component" value="Chromosome"/>
</dbReference>
<dbReference type="NCBIfam" id="TIGR04057">
    <property type="entry name" value="SusC_RagA_signa"/>
    <property type="match status" value="1"/>
</dbReference>
<evidence type="ECO:0000313" key="11">
    <source>
        <dbReference type="Proteomes" id="UP000008718"/>
    </source>
</evidence>
<dbReference type="RefSeq" id="WP_013445372.1">
    <property type="nucleotide sequence ID" value="NC_014734.1"/>
</dbReference>
<keyword evidence="3 7" id="KW-1134">Transmembrane beta strand</keyword>
<dbReference type="EMBL" id="CP002345">
    <property type="protein sequence ID" value="ADQ80003.1"/>
    <property type="molecule type" value="Genomic_DNA"/>
</dbReference>
<dbReference type="Pfam" id="PF13715">
    <property type="entry name" value="CarbopepD_reg_2"/>
    <property type="match status" value="1"/>
</dbReference>
<evidence type="ECO:0000256" key="1">
    <source>
        <dbReference type="ARBA" id="ARBA00004571"/>
    </source>
</evidence>
<dbReference type="InterPro" id="IPR023997">
    <property type="entry name" value="TonB-dep_OMP_SusC/RagA_CS"/>
</dbReference>
<dbReference type="OrthoDB" id="721000at2"/>
<dbReference type="eggNOG" id="COG1629">
    <property type="taxonomic scope" value="Bacteria"/>
</dbReference>
<evidence type="ECO:0000256" key="5">
    <source>
        <dbReference type="ARBA" id="ARBA00023136"/>
    </source>
</evidence>
<dbReference type="InterPro" id="IPR036942">
    <property type="entry name" value="Beta-barrel_TonB_sf"/>
</dbReference>
<evidence type="ECO:0000259" key="9">
    <source>
        <dbReference type="Pfam" id="PF07715"/>
    </source>
</evidence>
<dbReference type="Pfam" id="PF07715">
    <property type="entry name" value="Plug"/>
    <property type="match status" value="1"/>
</dbReference>
<feature type="chain" id="PRO_5003189449" evidence="8">
    <location>
        <begin position="23"/>
        <end position="1028"/>
    </location>
</feature>
<keyword evidence="6 7" id="KW-0998">Cell outer membrane</keyword>
<dbReference type="InterPro" id="IPR039426">
    <property type="entry name" value="TonB-dep_rcpt-like"/>
</dbReference>
<evidence type="ECO:0000256" key="7">
    <source>
        <dbReference type="PROSITE-ProRule" id="PRU01360"/>
    </source>
</evidence>
<dbReference type="InterPro" id="IPR012910">
    <property type="entry name" value="Plug_dom"/>
</dbReference>
<dbReference type="HOGENOM" id="CLU_004317_1_0_10"/>
<evidence type="ECO:0000256" key="6">
    <source>
        <dbReference type="ARBA" id="ARBA00023237"/>
    </source>
</evidence>
<dbReference type="Gene3D" id="2.40.170.20">
    <property type="entry name" value="TonB-dependent receptor, beta-barrel domain"/>
    <property type="match status" value="1"/>
</dbReference>
<keyword evidence="2 7" id="KW-0813">Transport</keyword>
<sequence>MNKYIKFVLFLVAVFCQLPMYAQSGLTASGTIMTENGEPQVGASVVIKENPSKGTISDLDGHFRITGLQKNQTLVFSLIGFAKYEVKIQKSDERMRIVMKEVVNELDEAVVVGHSTQRKISVTGAITNVEVKELKAPATSINNMLGGRVPGIISQQLTGEPGKDNADFWIRGISTFGAGSSALVLIDGVEGNLTTVDPEDVESFSILKDASATAVYGVRGANGVVLVTTKKGVAGKLSVSFKANAGISYSPRMPNYVEGNTYAALANEASMSRGGDPIYNSVDLALFKNGMDPDLHPNVNWRDIILKDNTWNQQYHIGISGGAQVARYYMSLGVLNKDALFKQDKGINKYDTNVAYKQYNFRANVDVNLTKSSILTLGLEDIMVDQNYPGYGNSSQSLWDSQANMTPVTVPIIFSSGQLPAYGPNNDQISPYVLLNYSGFKKYHNNTTKLNVQFQQDLSMITKGLNFTALFNMTNYSEMTSTRSKTPALYYARTRKRDGTLALEKKRDSADPLFSIDTYIDRKYYFEAHANYERVFDKVHRVTGLAHYYMEDYISSYDRSIPWDWKPLTDLTAIPKRYIGFSGRVTYSFKDTYMFEGNIGYTGSEAFEKGKKFGYFPAISLGWVPTQYQIVQEKLSFLDFLKFRVSYGSVGNDRMNTRFPYLTIMGPSTSGIWNSGAGYTETQVGSSNLRWETSKKSNFGIDGKFFKNRFDFAVDFFKDIRSGIYQQRASTPEEMGLVTLPFANMGKMKTWGVDGHLSFTQTINKDMYFVLRGNFTQSKNELVQYEEPIVRYPYQSSVGYQWHANRGLVALGLFKDAADVQNSPKQTFTSVVLPGDIKYKDVNGDGIINDYDVVPLGYSDTPQIQYGFATEFNWKNWNFSVLFEGVSRIKYFNGGNGFYPFKGREVGNVLDIVSDRWTSREISGTAATENPNARFPRLTYGDNANNNRNSTFWLNDGSYLRLKNVQISYQMKGKLMEKVGIKNTTFSIIGENLHVWDKVKIFDPGQANQNGAVYPMQRVFTLQMNMQF</sequence>
<proteinExistence type="inferred from homology"/>
<protein>
    <submittedName>
        <fullName evidence="10">TonB-dependent receptor plug</fullName>
    </submittedName>
</protein>
<evidence type="ECO:0000256" key="4">
    <source>
        <dbReference type="ARBA" id="ARBA00022692"/>
    </source>
</evidence>
<dbReference type="NCBIfam" id="TIGR04056">
    <property type="entry name" value="OMP_RagA_SusC"/>
    <property type="match status" value="1"/>
</dbReference>
<evidence type="ECO:0000256" key="2">
    <source>
        <dbReference type="ARBA" id="ARBA00022448"/>
    </source>
</evidence>
<dbReference type="FunFam" id="2.170.130.10:FF:000003">
    <property type="entry name" value="SusC/RagA family TonB-linked outer membrane protein"/>
    <property type="match status" value="1"/>
</dbReference>
<dbReference type="STRING" id="694427.Palpr_1864"/>
<keyword evidence="8" id="KW-0732">Signal</keyword>
<dbReference type="GO" id="GO:0009279">
    <property type="term" value="C:cell outer membrane"/>
    <property type="evidence" value="ECO:0007669"/>
    <property type="project" value="UniProtKB-SubCell"/>
</dbReference>
<organism evidence="10 11">
    <name type="scientific">Paludibacter propionicigenes (strain DSM 17365 / JCM 13257 / WB4)</name>
    <dbReference type="NCBI Taxonomy" id="694427"/>
    <lineage>
        <taxon>Bacteria</taxon>
        <taxon>Pseudomonadati</taxon>
        <taxon>Bacteroidota</taxon>
        <taxon>Bacteroidia</taxon>
        <taxon>Bacteroidales</taxon>
        <taxon>Paludibacteraceae</taxon>
        <taxon>Paludibacter</taxon>
    </lineage>
</organism>
<reference key="1">
    <citation type="submission" date="2010-11" db="EMBL/GenBank/DDBJ databases">
        <title>The complete genome of Paludibacter propionicigenes DSM 17365.</title>
        <authorList>
            <consortium name="US DOE Joint Genome Institute (JGI-PGF)"/>
            <person name="Lucas S."/>
            <person name="Copeland A."/>
            <person name="Lapidus A."/>
            <person name="Bruce D."/>
            <person name="Goodwin L."/>
            <person name="Pitluck S."/>
            <person name="Kyrpides N."/>
            <person name="Mavromatis K."/>
            <person name="Ivanova N."/>
            <person name="Munk A.C."/>
            <person name="Brettin T."/>
            <person name="Detter J.C."/>
            <person name="Han C."/>
            <person name="Tapia R."/>
            <person name="Land M."/>
            <person name="Hauser L."/>
            <person name="Markowitz V."/>
            <person name="Cheng J.-F."/>
            <person name="Hugenholtz P."/>
            <person name="Woyke T."/>
            <person name="Wu D."/>
            <person name="Gronow S."/>
            <person name="Wellnitz S."/>
            <person name="Brambilla E."/>
            <person name="Klenk H.-P."/>
            <person name="Eisen J.A."/>
        </authorList>
    </citation>
    <scope>NUCLEOTIDE SEQUENCE</scope>
    <source>
        <strain>WB4</strain>
    </source>
</reference>
<reference evidence="10 11" key="2">
    <citation type="journal article" date="2011" name="Stand. Genomic Sci.">
        <title>Complete genome sequence of Paludibacter propionicigenes type strain (WB4).</title>
        <authorList>
            <person name="Gronow S."/>
            <person name="Munk C."/>
            <person name="Lapidus A."/>
            <person name="Nolan M."/>
            <person name="Lucas S."/>
            <person name="Hammon N."/>
            <person name="Deshpande S."/>
            <person name="Cheng J.F."/>
            <person name="Tapia R."/>
            <person name="Han C."/>
            <person name="Goodwin L."/>
            <person name="Pitluck S."/>
            <person name="Liolios K."/>
            <person name="Ivanova N."/>
            <person name="Mavromatis K."/>
            <person name="Mikhailova N."/>
            <person name="Pati A."/>
            <person name="Chen A."/>
            <person name="Palaniappan K."/>
            <person name="Land M."/>
            <person name="Hauser L."/>
            <person name="Chang Y.J."/>
            <person name="Jeffries C.D."/>
            <person name="Brambilla E."/>
            <person name="Rohde M."/>
            <person name="Goker M."/>
            <person name="Detter J.C."/>
            <person name="Woyke T."/>
            <person name="Bristow J."/>
            <person name="Eisen J.A."/>
            <person name="Markowitz V."/>
            <person name="Hugenholtz P."/>
            <person name="Kyrpides N.C."/>
            <person name="Klenk H.P."/>
        </authorList>
    </citation>
    <scope>NUCLEOTIDE SEQUENCE [LARGE SCALE GENOMIC DNA]</scope>
    <source>
        <strain evidence="11">DSM 17365 / JCM 13257 / WB4</strain>
    </source>
</reference>
<dbReference type="PROSITE" id="PS52016">
    <property type="entry name" value="TONB_DEPENDENT_REC_3"/>
    <property type="match status" value="1"/>
</dbReference>
<dbReference type="Gene3D" id="2.170.130.10">
    <property type="entry name" value="TonB-dependent receptor, plug domain"/>
    <property type="match status" value="1"/>
</dbReference>
<evidence type="ECO:0000256" key="3">
    <source>
        <dbReference type="ARBA" id="ARBA00022452"/>
    </source>
</evidence>
<keyword evidence="11" id="KW-1185">Reference proteome</keyword>
<dbReference type="InterPro" id="IPR008969">
    <property type="entry name" value="CarboxyPept-like_regulatory"/>
</dbReference>
<keyword evidence="4 7" id="KW-0812">Transmembrane</keyword>
<dbReference type="SUPFAM" id="SSF56935">
    <property type="entry name" value="Porins"/>
    <property type="match status" value="1"/>
</dbReference>
<keyword evidence="10" id="KW-0675">Receptor</keyword>
<dbReference type="KEGG" id="ppn:Palpr_1864"/>
<gene>
    <name evidence="10" type="ordered locus">Palpr_1864</name>
</gene>
<feature type="domain" description="TonB-dependent receptor plug" evidence="9">
    <location>
        <begin position="119"/>
        <end position="224"/>
    </location>
</feature>
<accession>E4T5K9</accession>
<name>E4T5K9_PALPW</name>
<keyword evidence="5 7" id="KW-0472">Membrane</keyword>
<evidence type="ECO:0000313" key="10">
    <source>
        <dbReference type="EMBL" id="ADQ80003.1"/>
    </source>
</evidence>
<evidence type="ECO:0000256" key="8">
    <source>
        <dbReference type="SAM" id="SignalP"/>
    </source>
</evidence>
<dbReference type="InterPro" id="IPR023996">
    <property type="entry name" value="TonB-dep_OMP_SusC/RagA"/>
</dbReference>